<dbReference type="PANTHER" id="PTHR30532:SF28">
    <property type="entry name" value="PETROBACTIN-BINDING PROTEIN YCLQ"/>
    <property type="match status" value="1"/>
</dbReference>
<evidence type="ECO:0000256" key="1">
    <source>
        <dbReference type="ARBA" id="ARBA00004193"/>
    </source>
</evidence>
<reference evidence="6 7" key="1">
    <citation type="submission" date="2024-09" db="EMBL/GenBank/DDBJ databases">
        <authorList>
            <person name="Sun Q."/>
            <person name="Mori K."/>
        </authorList>
    </citation>
    <scope>NUCLEOTIDE SEQUENCE [LARGE SCALE GENOMIC DNA]</scope>
    <source>
        <strain evidence="6 7">NCAIM B.02610</strain>
    </source>
</reference>
<feature type="domain" description="Fe/B12 periplasmic-binding" evidence="5">
    <location>
        <begin position="1"/>
        <end position="102"/>
    </location>
</feature>
<dbReference type="Proteomes" id="UP001589838">
    <property type="component" value="Unassembled WGS sequence"/>
</dbReference>
<dbReference type="InterPro" id="IPR002491">
    <property type="entry name" value="ABC_transptr_periplasmic_BD"/>
</dbReference>
<dbReference type="EMBL" id="JBHLUX010000023">
    <property type="protein sequence ID" value="MFC0470566.1"/>
    <property type="molecule type" value="Genomic_DNA"/>
</dbReference>
<keyword evidence="4" id="KW-0732">Signal</keyword>
<dbReference type="InterPro" id="IPR051313">
    <property type="entry name" value="Bact_iron-sidero_bind"/>
</dbReference>
<evidence type="ECO:0000313" key="6">
    <source>
        <dbReference type="EMBL" id="MFC0470566.1"/>
    </source>
</evidence>
<comment type="caution">
    <text evidence="6">The sequence shown here is derived from an EMBL/GenBank/DDBJ whole genome shotgun (WGS) entry which is preliminary data.</text>
</comment>
<keyword evidence="7" id="KW-1185">Reference proteome</keyword>
<dbReference type="Gene3D" id="3.40.50.1980">
    <property type="entry name" value="Nitrogenase molybdenum iron protein domain"/>
    <property type="match status" value="1"/>
</dbReference>
<evidence type="ECO:0000256" key="3">
    <source>
        <dbReference type="ARBA" id="ARBA00022448"/>
    </source>
</evidence>
<comment type="subcellular location">
    <subcellularLocation>
        <location evidence="1">Cell membrane</location>
        <topology evidence="1">Lipid-anchor</topology>
    </subcellularLocation>
</comment>
<name>A0ABV6KFF4_9BACI</name>
<accession>A0ABV6KFF4</accession>
<protein>
    <submittedName>
        <fullName evidence="6">ABC transporter substrate-binding protein</fullName>
    </submittedName>
</protein>
<proteinExistence type="inferred from homology"/>
<evidence type="ECO:0000256" key="4">
    <source>
        <dbReference type="ARBA" id="ARBA00022729"/>
    </source>
</evidence>
<dbReference type="SUPFAM" id="SSF53807">
    <property type="entry name" value="Helical backbone' metal receptor"/>
    <property type="match status" value="1"/>
</dbReference>
<comment type="similarity">
    <text evidence="2">Belongs to the bacterial solute-binding protein 8 family.</text>
</comment>
<evidence type="ECO:0000313" key="7">
    <source>
        <dbReference type="Proteomes" id="UP001589838"/>
    </source>
</evidence>
<dbReference type="Pfam" id="PF01497">
    <property type="entry name" value="Peripla_BP_2"/>
    <property type="match status" value="1"/>
</dbReference>
<keyword evidence="3" id="KW-0813">Transport</keyword>
<evidence type="ECO:0000259" key="5">
    <source>
        <dbReference type="PROSITE" id="PS50983"/>
    </source>
</evidence>
<sequence length="102" mass="11029">MLHNEFGVTPVDETIEVSSHGQNISFEYIAEKNPEYLFVVDRGAIVGGESSGQQTVENDLVKGTQAFENGNIVYLDPVYWYITGGGITSTAGMIAEVEAAIQ</sequence>
<dbReference type="PROSITE" id="PS50983">
    <property type="entry name" value="FE_B12_PBP"/>
    <property type="match status" value="1"/>
</dbReference>
<dbReference type="PANTHER" id="PTHR30532">
    <property type="entry name" value="IRON III DICITRATE-BINDING PERIPLASMIC PROTEIN"/>
    <property type="match status" value="1"/>
</dbReference>
<gene>
    <name evidence="6" type="ORF">ACFFHM_08670</name>
</gene>
<dbReference type="RefSeq" id="WP_390183817.1">
    <property type="nucleotide sequence ID" value="NZ_JBHLUX010000023.1"/>
</dbReference>
<organism evidence="6 7">
    <name type="scientific">Halalkalibacter kiskunsagensis</name>
    <dbReference type="NCBI Taxonomy" id="1548599"/>
    <lineage>
        <taxon>Bacteria</taxon>
        <taxon>Bacillati</taxon>
        <taxon>Bacillota</taxon>
        <taxon>Bacilli</taxon>
        <taxon>Bacillales</taxon>
        <taxon>Bacillaceae</taxon>
        <taxon>Halalkalibacter</taxon>
    </lineage>
</organism>
<evidence type="ECO:0000256" key="2">
    <source>
        <dbReference type="ARBA" id="ARBA00008814"/>
    </source>
</evidence>